<name>A0AAV7YYK0_9EUKA</name>
<keyword evidence="5" id="KW-0653">Protein transport</keyword>
<protein>
    <recommendedName>
        <fullName evidence="3">Conserved oligomeric Golgi complex subunit 8</fullName>
    </recommendedName>
    <alternativeName>
        <fullName evidence="8">Component of oligomeric Golgi complex 8</fullName>
    </alternativeName>
</protein>
<evidence type="ECO:0000256" key="6">
    <source>
        <dbReference type="ARBA" id="ARBA00023034"/>
    </source>
</evidence>
<comment type="caution">
    <text evidence="9">The sequence shown here is derived from an EMBL/GenBank/DDBJ whole genome shotgun (WGS) entry which is preliminary data.</text>
</comment>
<keyword evidence="4" id="KW-0813">Transport</keyword>
<proteinExistence type="inferred from homology"/>
<evidence type="ECO:0000256" key="1">
    <source>
        <dbReference type="ARBA" id="ARBA00004395"/>
    </source>
</evidence>
<organism evidence="9 10">
    <name type="scientific">Anaeramoeba flamelloides</name>
    <dbReference type="NCBI Taxonomy" id="1746091"/>
    <lineage>
        <taxon>Eukaryota</taxon>
        <taxon>Metamonada</taxon>
        <taxon>Anaeramoebidae</taxon>
        <taxon>Anaeramoeba</taxon>
    </lineage>
</organism>
<dbReference type="Proteomes" id="UP001146793">
    <property type="component" value="Unassembled WGS sequence"/>
</dbReference>
<dbReference type="GO" id="GO:0017119">
    <property type="term" value="C:Golgi transport complex"/>
    <property type="evidence" value="ECO:0007669"/>
    <property type="project" value="InterPro"/>
</dbReference>
<dbReference type="GO" id="GO:0015031">
    <property type="term" value="P:protein transport"/>
    <property type="evidence" value="ECO:0007669"/>
    <property type="project" value="UniProtKB-KW"/>
</dbReference>
<dbReference type="PANTHER" id="PTHR21311">
    <property type="entry name" value="CONSERVED OLIGOMERIC GOLGI COMPLEX COMPONENT 8"/>
    <property type="match status" value="1"/>
</dbReference>
<gene>
    <name evidence="9" type="ORF">M0812_02112</name>
</gene>
<keyword evidence="6" id="KW-0333">Golgi apparatus</keyword>
<evidence type="ECO:0000313" key="9">
    <source>
        <dbReference type="EMBL" id="KAJ3434982.1"/>
    </source>
</evidence>
<dbReference type="InterPro" id="IPR016159">
    <property type="entry name" value="Cullin_repeat-like_dom_sf"/>
</dbReference>
<evidence type="ECO:0000313" key="10">
    <source>
        <dbReference type="Proteomes" id="UP001146793"/>
    </source>
</evidence>
<comment type="subcellular location">
    <subcellularLocation>
        <location evidence="1">Golgi apparatus membrane</location>
        <topology evidence="1">Peripheral membrane protein</topology>
    </subcellularLocation>
</comment>
<dbReference type="GO" id="GO:0000139">
    <property type="term" value="C:Golgi membrane"/>
    <property type="evidence" value="ECO:0007669"/>
    <property type="project" value="UniProtKB-SubCell"/>
</dbReference>
<keyword evidence="7" id="KW-0472">Membrane</keyword>
<dbReference type="EMBL" id="JANTQA010000042">
    <property type="protein sequence ID" value="KAJ3434982.1"/>
    <property type="molecule type" value="Genomic_DNA"/>
</dbReference>
<dbReference type="AlphaFoldDB" id="A0AAV7YYK0"/>
<reference evidence="9" key="1">
    <citation type="submission" date="2022-08" db="EMBL/GenBank/DDBJ databases">
        <title>Novel sulphate-reducing endosymbionts in the free-living metamonad Anaeramoeba.</title>
        <authorList>
            <person name="Jerlstrom-Hultqvist J."/>
            <person name="Cepicka I."/>
            <person name="Gallot-Lavallee L."/>
            <person name="Salas-Leiva D."/>
            <person name="Curtis B.A."/>
            <person name="Zahonova K."/>
            <person name="Pipaliya S."/>
            <person name="Dacks J."/>
            <person name="Roger A.J."/>
        </authorList>
    </citation>
    <scope>NUCLEOTIDE SEQUENCE</scope>
    <source>
        <strain evidence="9">Busselton2</strain>
    </source>
</reference>
<evidence type="ECO:0000256" key="2">
    <source>
        <dbReference type="ARBA" id="ARBA00006419"/>
    </source>
</evidence>
<sequence>MTFLSHLYSDEEDQSATLESYLVELTSTNLKRVLEEKSRLTQSIHSVEEEQQNFIYSNLQTIVYSTSTISTTRKNLNTIGKTLNQFTGTLNKFQKGCNDFLHSLKKHEDSKKKVRSAIKQEQRISSLITIPSLVRTLVHNSQYNDAVRLCSFAKKLSRKHSSHTVIQSLIGSLGLASVDFEQELINRLSRKLVVQKCIELVPFLRTLGGYRDRELWVLFLQTRDCWLRKEIARSRRSTNSRSRIELLESTIHSTRQGISEIMTEYNTLFSGHKPARVLSDWICRKVNDLCVLIKEAINRAETGSELNILLERSMWVGSFLARVGIDFRNLFIVQFESALLRIVSKNLDQGKRLFRNILPKWDYSKRAQLALMLKQQMSNTNLNNKRIIPPYQLLEFLPITQLCNCYIQIFNHLKNLALNSVEKRIFNLFENHFLQITKIILQQIKNKQKNVNLQDFVDSFINVLGPFVDNSLKLIFDIQKTQTPIHISSKSLLLETISKIENNNL</sequence>
<evidence type="ECO:0000256" key="3">
    <source>
        <dbReference type="ARBA" id="ARBA00020983"/>
    </source>
</evidence>
<evidence type="ECO:0000256" key="4">
    <source>
        <dbReference type="ARBA" id="ARBA00022448"/>
    </source>
</evidence>
<evidence type="ECO:0000256" key="5">
    <source>
        <dbReference type="ARBA" id="ARBA00022927"/>
    </source>
</evidence>
<dbReference type="InterPro" id="IPR007255">
    <property type="entry name" value="COG8"/>
</dbReference>
<evidence type="ECO:0000256" key="8">
    <source>
        <dbReference type="ARBA" id="ARBA00031347"/>
    </source>
</evidence>
<dbReference type="GO" id="GO:0006891">
    <property type="term" value="P:intra-Golgi vesicle-mediated transport"/>
    <property type="evidence" value="ECO:0007669"/>
    <property type="project" value="TreeGrafter"/>
</dbReference>
<dbReference type="Pfam" id="PF04124">
    <property type="entry name" value="Dor1"/>
    <property type="match status" value="1"/>
</dbReference>
<dbReference type="PANTHER" id="PTHR21311:SF0">
    <property type="entry name" value="CONSERVED OLIGOMERIC GOLGI COMPLEX SUBUNIT 8"/>
    <property type="match status" value="1"/>
</dbReference>
<evidence type="ECO:0000256" key="7">
    <source>
        <dbReference type="ARBA" id="ARBA00023136"/>
    </source>
</evidence>
<accession>A0AAV7YYK0</accession>
<dbReference type="SUPFAM" id="SSF74788">
    <property type="entry name" value="Cullin repeat-like"/>
    <property type="match status" value="1"/>
</dbReference>
<comment type="similarity">
    <text evidence="2">Belongs to the COG8 family.</text>
</comment>